<keyword evidence="4 7" id="KW-0677">Repeat</keyword>
<dbReference type="PROSITE" id="PS00101">
    <property type="entry name" value="HEXAPEP_TRANSFERASES"/>
    <property type="match status" value="1"/>
</dbReference>
<evidence type="ECO:0000256" key="7">
    <source>
        <dbReference type="HAMAP-Rule" id="MF_00523"/>
    </source>
</evidence>
<evidence type="ECO:0000256" key="5">
    <source>
        <dbReference type="ARBA" id="ARBA00023098"/>
    </source>
</evidence>
<keyword evidence="6 7" id="KW-0012">Acyltransferase</keyword>
<evidence type="ECO:0000259" key="8">
    <source>
        <dbReference type="Pfam" id="PF04613"/>
    </source>
</evidence>
<reference evidence="9 10" key="1">
    <citation type="submission" date="2024-09" db="EMBL/GenBank/DDBJ databases">
        <authorList>
            <person name="Sun Q."/>
            <person name="Mori K."/>
        </authorList>
    </citation>
    <scope>NUCLEOTIDE SEQUENCE [LARGE SCALE GENOMIC DNA]</scope>
    <source>
        <strain evidence="9 10">TBRC 5777</strain>
    </source>
</reference>
<dbReference type="InterPro" id="IPR018357">
    <property type="entry name" value="Hexapep_transf_CS"/>
</dbReference>
<evidence type="ECO:0000256" key="2">
    <source>
        <dbReference type="ARBA" id="ARBA00022556"/>
    </source>
</evidence>
<comment type="subunit">
    <text evidence="7">Homotrimer.</text>
</comment>
<organism evidence="9 10">
    <name type="scientific">Roseomonas elaeocarpi</name>
    <dbReference type="NCBI Taxonomy" id="907779"/>
    <lineage>
        <taxon>Bacteria</taxon>
        <taxon>Pseudomonadati</taxon>
        <taxon>Pseudomonadota</taxon>
        <taxon>Alphaproteobacteria</taxon>
        <taxon>Acetobacterales</taxon>
        <taxon>Roseomonadaceae</taxon>
        <taxon>Roseomonas</taxon>
    </lineage>
</organism>
<dbReference type="CDD" id="cd03352">
    <property type="entry name" value="LbH_LpxD"/>
    <property type="match status" value="1"/>
</dbReference>
<dbReference type="Proteomes" id="UP001589865">
    <property type="component" value="Unassembled WGS sequence"/>
</dbReference>
<keyword evidence="5 7" id="KW-0443">Lipid metabolism</keyword>
<dbReference type="PANTHER" id="PTHR43378">
    <property type="entry name" value="UDP-3-O-ACYLGLUCOSAMINE N-ACYLTRANSFERASE"/>
    <property type="match status" value="1"/>
</dbReference>
<comment type="similarity">
    <text evidence="7">Belongs to the transferase hexapeptide repeat family. LpxD subfamily.</text>
</comment>
<dbReference type="GO" id="GO:0103118">
    <property type="term" value="F:UDP-3-O-[(3R)-3-hydroxyacyl]-glucosamine N-acyltransferase activity"/>
    <property type="evidence" value="ECO:0007669"/>
    <property type="project" value="UniProtKB-EC"/>
</dbReference>
<evidence type="ECO:0000313" key="10">
    <source>
        <dbReference type="Proteomes" id="UP001589865"/>
    </source>
</evidence>
<dbReference type="Gene3D" id="3.40.1390.10">
    <property type="entry name" value="MurE/MurF, N-terminal domain"/>
    <property type="match status" value="1"/>
</dbReference>
<dbReference type="EMBL" id="JBHLUN010000005">
    <property type="protein sequence ID" value="MFC0408192.1"/>
    <property type="molecule type" value="Genomic_DNA"/>
</dbReference>
<evidence type="ECO:0000256" key="3">
    <source>
        <dbReference type="ARBA" id="ARBA00022679"/>
    </source>
</evidence>
<accession>A0ABV6JR38</accession>
<dbReference type="RefSeq" id="WP_377043938.1">
    <property type="nucleotide sequence ID" value="NZ_JBHLUN010000005.1"/>
</dbReference>
<comment type="caution">
    <text evidence="9">The sequence shown here is derived from an EMBL/GenBank/DDBJ whole genome shotgun (WGS) entry which is preliminary data.</text>
</comment>
<dbReference type="NCBIfam" id="TIGR01853">
    <property type="entry name" value="lipid_A_lpxD"/>
    <property type="match status" value="1"/>
</dbReference>
<evidence type="ECO:0000313" key="9">
    <source>
        <dbReference type="EMBL" id="MFC0408192.1"/>
    </source>
</evidence>
<sequence>MTDARFHPAAGEFDLAAIAASAGAELVSGDPSRRLRGVAPLNTADGGELAFAEGRRNLEALRATAAGAVVVAADQVAEVPEGVAVLRARSPQLAFARAAALFHPPQAPRPGIHPTAVIGEGCRIGEGCEIGPYAVIGRDVTLGARCILGPHVTVGDGCVFGDDCHLQAHASVAFCLAGNEVVLHPGARVGNEGFGFVPDEQGRFVTVPQLGRVILEDRVQVGANSCVDRGAAGDTVLGAGTRLDNLVMLGHNVRTGRGCIVVAQAGISGSTVLGDYVTVAAQAGLTGHLRIGTKARIGAQSGVMNDVPAGTDVLGSPSQPVRDAMRGYATLRKLAARKDVTDRTG</sequence>
<protein>
    <recommendedName>
        <fullName evidence="7">UDP-3-O-acylglucosamine N-acyltransferase</fullName>
        <ecNumber evidence="7">2.3.1.191</ecNumber>
    </recommendedName>
</protein>
<dbReference type="NCBIfam" id="NF002060">
    <property type="entry name" value="PRK00892.1"/>
    <property type="match status" value="1"/>
</dbReference>
<feature type="active site" description="Proton acceptor" evidence="7">
    <location>
        <position position="251"/>
    </location>
</feature>
<keyword evidence="2 7" id="KW-0441">Lipid A biosynthesis</keyword>
<dbReference type="HAMAP" id="MF_00523">
    <property type="entry name" value="LpxD"/>
    <property type="match status" value="1"/>
</dbReference>
<evidence type="ECO:0000256" key="6">
    <source>
        <dbReference type="ARBA" id="ARBA00023315"/>
    </source>
</evidence>
<dbReference type="EC" id="2.3.1.191" evidence="7"/>
<dbReference type="SUPFAM" id="SSF51161">
    <property type="entry name" value="Trimeric LpxA-like enzymes"/>
    <property type="match status" value="1"/>
</dbReference>
<gene>
    <name evidence="7 9" type="primary">lpxD</name>
    <name evidence="9" type="ORF">ACFFGY_08030</name>
</gene>
<keyword evidence="1 7" id="KW-0444">Lipid biosynthesis</keyword>
<name>A0ABV6JR38_9PROT</name>
<dbReference type="InterPro" id="IPR001451">
    <property type="entry name" value="Hexapep"/>
</dbReference>
<evidence type="ECO:0000256" key="4">
    <source>
        <dbReference type="ARBA" id="ARBA00022737"/>
    </source>
</evidence>
<evidence type="ECO:0000256" key="1">
    <source>
        <dbReference type="ARBA" id="ARBA00022516"/>
    </source>
</evidence>
<feature type="domain" description="UDP-3-O-[3-hydroxymyristoyl] glucosamine N-acyltransferase non-repeat region" evidence="8">
    <location>
        <begin position="34"/>
        <end position="101"/>
    </location>
</feature>
<keyword evidence="3 7" id="KW-0808">Transferase</keyword>
<proteinExistence type="inferred from homology"/>
<dbReference type="InterPro" id="IPR011004">
    <property type="entry name" value="Trimer_LpxA-like_sf"/>
</dbReference>
<keyword evidence="10" id="KW-1185">Reference proteome</keyword>
<comment type="pathway">
    <text evidence="7">Bacterial outer membrane biogenesis; LPS lipid A biosynthesis.</text>
</comment>
<dbReference type="InterPro" id="IPR007691">
    <property type="entry name" value="LpxD"/>
</dbReference>
<dbReference type="InterPro" id="IPR020573">
    <property type="entry name" value="UDP_GlcNAc_AcTrfase_non-rep"/>
</dbReference>
<comment type="catalytic activity">
    <reaction evidence="7">
        <text>a UDP-3-O-[(3R)-3-hydroxyacyl]-alpha-D-glucosamine + a (3R)-hydroxyacyl-[ACP] = a UDP-2-N,3-O-bis[(3R)-3-hydroxyacyl]-alpha-D-glucosamine + holo-[ACP] + H(+)</text>
        <dbReference type="Rhea" id="RHEA:53836"/>
        <dbReference type="Rhea" id="RHEA-COMP:9685"/>
        <dbReference type="Rhea" id="RHEA-COMP:9945"/>
        <dbReference type="ChEBI" id="CHEBI:15378"/>
        <dbReference type="ChEBI" id="CHEBI:64479"/>
        <dbReference type="ChEBI" id="CHEBI:78827"/>
        <dbReference type="ChEBI" id="CHEBI:137740"/>
        <dbReference type="ChEBI" id="CHEBI:137748"/>
        <dbReference type="EC" id="2.3.1.191"/>
    </reaction>
</comment>
<comment type="function">
    <text evidence="7">Catalyzes the N-acylation of UDP-3-O-acylglucosamine using 3-hydroxyacyl-ACP as the acyl donor. Is involved in the biosynthesis of lipid A, a phosphorylated glycolipid that anchors the lipopolysaccharide to the outer membrane of the cell.</text>
</comment>
<dbReference type="Gene3D" id="2.160.10.10">
    <property type="entry name" value="Hexapeptide repeat proteins"/>
    <property type="match status" value="1"/>
</dbReference>
<dbReference type="PANTHER" id="PTHR43378:SF2">
    <property type="entry name" value="UDP-3-O-ACYLGLUCOSAMINE N-ACYLTRANSFERASE 1, MITOCHONDRIAL-RELATED"/>
    <property type="match status" value="1"/>
</dbReference>
<dbReference type="Pfam" id="PF00132">
    <property type="entry name" value="Hexapep"/>
    <property type="match status" value="1"/>
</dbReference>
<dbReference type="Pfam" id="PF04613">
    <property type="entry name" value="LpxD"/>
    <property type="match status" value="1"/>
</dbReference>